<dbReference type="Pfam" id="PF03594">
    <property type="entry name" value="BenE"/>
    <property type="match status" value="1"/>
</dbReference>
<dbReference type="GO" id="GO:0042925">
    <property type="term" value="F:benzoate transmembrane transporter activity"/>
    <property type="evidence" value="ECO:0007669"/>
    <property type="project" value="InterPro"/>
</dbReference>
<keyword evidence="1" id="KW-1133">Transmembrane helix</keyword>
<sequence>MSKALPLQLSHIAAGFTAVVVGYSSSVVIVIEAARQSGASESQLISWLLILGLIMGLSCAFFSWKFKMPIITAWSTPGAVFLISTAGDFSLAEVTGAFLFAGLLSLAAARSRLLMRGIERIPPALAAAMLAGILLPYCLGVFSSAQQNPLLSVCFIAIYLLGSRWFPRYLMLVLLVVAAIAAMALAGDAREPLRFSLPSLEWVMPAVNLQAMLSIGFPLFLITTLSQNLPGISIQHSHNYQPDNRFILTGIALLQLLSAPFGGFMINLAAITAAICMADNVDEDPAKRYLAGIAAGVGYLLAGLFAVTIALIFTQMPAVVTSLLAGIALLSTLQNSLLRSLADEPFRQGALLTLLCSASGLSLAGISAPVWGLLAGLVTLWLHPHWKQLAKAG</sequence>
<dbReference type="GO" id="GO:0005886">
    <property type="term" value="C:plasma membrane"/>
    <property type="evidence" value="ECO:0007669"/>
    <property type="project" value="TreeGrafter"/>
</dbReference>
<organism evidence="2 3">
    <name type="scientific">Alteromonas lipolytica</name>
    <dbReference type="NCBI Taxonomy" id="1856405"/>
    <lineage>
        <taxon>Bacteria</taxon>
        <taxon>Pseudomonadati</taxon>
        <taxon>Pseudomonadota</taxon>
        <taxon>Gammaproteobacteria</taxon>
        <taxon>Alteromonadales</taxon>
        <taxon>Alteromonadaceae</taxon>
        <taxon>Alteromonas/Salinimonas group</taxon>
        <taxon>Alteromonas</taxon>
    </lineage>
</organism>
<dbReference type="EMBL" id="MJIC01000014">
    <property type="protein sequence ID" value="OFI34249.1"/>
    <property type="molecule type" value="Genomic_DNA"/>
</dbReference>
<feature type="transmembrane region" description="Helical" evidence="1">
    <location>
        <begin position="12"/>
        <end position="32"/>
    </location>
</feature>
<dbReference type="RefSeq" id="WP_070177176.1">
    <property type="nucleotide sequence ID" value="NZ_BMJR01000003.1"/>
</dbReference>
<dbReference type="AlphaFoldDB" id="A0A1E8FEA9"/>
<evidence type="ECO:0000313" key="3">
    <source>
        <dbReference type="Proteomes" id="UP000176037"/>
    </source>
</evidence>
<evidence type="ECO:0000313" key="2">
    <source>
        <dbReference type="EMBL" id="OFI34249.1"/>
    </source>
</evidence>
<feature type="transmembrane region" description="Helical" evidence="1">
    <location>
        <begin position="350"/>
        <end position="383"/>
    </location>
</feature>
<dbReference type="InterPro" id="IPR004711">
    <property type="entry name" value="Benzoate_Transporter"/>
</dbReference>
<dbReference type="PANTHER" id="PTHR30199">
    <property type="entry name" value="MFS FAMILY TRANSPORTER, PREDICTED SUBSTRATE BENZOATE"/>
    <property type="match status" value="1"/>
</dbReference>
<feature type="transmembrane region" description="Helical" evidence="1">
    <location>
        <begin position="121"/>
        <end position="145"/>
    </location>
</feature>
<protein>
    <submittedName>
        <fullName evidence="2">Benzoate transporter</fullName>
    </submittedName>
</protein>
<dbReference type="NCBIfam" id="TIGR00843">
    <property type="entry name" value="benE"/>
    <property type="match status" value="1"/>
</dbReference>
<keyword evidence="3" id="KW-1185">Reference proteome</keyword>
<name>A0A1E8FEA9_9ALTE</name>
<feature type="transmembrane region" description="Helical" evidence="1">
    <location>
        <begin position="165"/>
        <end position="186"/>
    </location>
</feature>
<feature type="transmembrane region" description="Helical" evidence="1">
    <location>
        <begin position="44"/>
        <end position="64"/>
    </location>
</feature>
<gene>
    <name evidence="2" type="ORF">BFC17_19315</name>
</gene>
<feature type="transmembrane region" description="Helical" evidence="1">
    <location>
        <begin position="246"/>
        <end position="277"/>
    </location>
</feature>
<evidence type="ECO:0000256" key="1">
    <source>
        <dbReference type="SAM" id="Phobius"/>
    </source>
</evidence>
<reference evidence="2 3" key="1">
    <citation type="submission" date="2016-09" db="EMBL/GenBank/DDBJ databases">
        <title>Alteromonas lipolytica, a new species isolated from sea water.</title>
        <authorList>
            <person name="Wu Y.-H."/>
            <person name="Cheng H."/>
            <person name="Xu X.-W."/>
        </authorList>
    </citation>
    <scope>NUCLEOTIDE SEQUENCE [LARGE SCALE GENOMIC DNA]</scope>
    <source>
        <strain evidence="2 3">JW12</strain>
    </source>
</reference>
<keyword evidence="1" id="KW-0472">Membrane</keyword>
<accession>A0A1E8FEA9</accession>
<dbReference type="OrthoDB" id="9792424at2"/>
<feature type="transmembrane region" description="Helical" evidence="1">
    <location>
        <begin position="289"/>
        <end position="313"/>
    </location>
</feature>
<comment type="caution">
    <text evidence="2">The sequence shown here is derived from an EMBL/GenBank/DDBJ whole genome shotgun (WGS) entry which is preliminary data.</text>
</comment>
<feature type="transmembrane region" description="Helical" evidence="1">
    <location>
        <begin position="89"/>
        <end position="109"/>
    </location>
</feature>
<feature type="transmembrane region" description="Helical" evidence="1">
    <location>
        <begin position="207"/>
        <end position="226"/>
    </location>
</feature>
<dbReference type="Proteomes" id="UP000176037">
    <property type="component" value="Unassembled WGS sequence"/>
</dbReference>
<proteinExistence type="predicted"/>
<dbReference type="PANTHER" id="PTHR30199:SF0">
    <property type="entry name" value="INNER MEMBRANE PROTEIN YDCO"/>
    <property type="match status" value="1"/>
</dbReference>
<keyword evidence="1" id="KW-0812">Transmembrane</keyword>
<feature type="transmembrane region" description="Helical" evidence="1">
    <location>
        <begin position="319"/>
        <end position="338"/>
    </location>
</feature>